<accession>A0ABY4YSR8</accession>
<name>A0ABY4YSR8_9MICO</name>
<organism evidence="1 2">
    <name type="scientific">Ornithinimicrobium faecis</name>
    <dbReference type="NCBI Taxonomy" id="2934158"/>
    <lineage>
        <taxon>Bacteria</taxon>
        <taxon>Bacillati</taxon>
        <taxon>Actinomycetota</taxon>
        <taxon>Actinomycetes</taxon>
        <taxon>Micrococcales</taxon>
        <taxon>Ornithinimicrobiaceae</taxon>
        <taxon>Ornithinimicrobium</taxon>
    </lineage>
</organism>
<reference evidence="1" key="1">
    <citation type="submission" date="2022-06" db="EMBL/GenBank/DDBJ databases">
        <title>Ornithinimicrobium HY1793.</title>
        <authorList>
            <person name="Huang Y."/>
        </authorList>
    </citation>
    <scope>NUCLEOTIDE SEQUENCE</scope>
    <source>
        <strain evidence="1">HY1793</strain>
    </source>
</reference>
<sequence>MLGLGAILLMLAVLIGFLVLGAAVRGSLQARAAADAAALAGAGVLLEGGDGATACGAAGDLAAANGADLLRCEPAAGTTETVTARLQVEVALTVTGLPGLRAHAVAHAGAVPSGDRYDK</sequence>
<evidence type="ECO:0000313" key="2">
    <source>
        <dbReference type="Proteomes" id="UP001056455"/>
    </source>
</evidence>
<protein>
    <submittedName>
        <fullName evidence="1">Histidine kinase</fullName>
    </submittedName>
</protein>
<gene>
    <name evidence="1" type="ORF">NF556_18840</name>
</gene>
<keyword evidence="1" id="KW-0418">Kinase</keyword>
<keyword evidence="1" id="KW-0808">Transferase</keyword>
<evidence type="ECO:0000313" key="1">
    <source>
        <dbReference type="EMBL" id="USQ79622.1"/>
    </source>
</evidence>
<dbReference type="GO" id="GO:0016301">
    <property type="term" value="F:kinase activity"/>
    <property type="evidence" value="ECO:0007669"/>
    <property type="project" value="UniProtKB-KW"/>
</dbReference>
<dbReference type="EMBL" id="CP099489">
    <property type="protein sequence ID" value="USQ79622.1"/>
    <property type="molecule type" value="Genomic_DNA"/>
</dbReference>
<proteinExistence type="predicted"/>
<keyword evidence="2" id="KW-1185">Reference proteome</keyword>
<dbReference type="Proteomes" id="UP001056455">
    <property type="component" value="Chromosome"/>
</dbReference>